<keyword evidence="3" id="KW-0677">Repeat</keyword>
<keyword evidence="6" id="KW-0812">Transmembrane</keyword>
<feature type="non-terminal residue" evidence="9">
    <location>
        <position position="578"/>
    </location>
</feature>
<keyword evidence="1" id="KW-0245">EGF-like domain</keyword>
<dbReference type="OMA" id="ECVMGEC"/>
<keyword evidence="10" id="KW-1185">Reference proteome</keyword>
<dbReference type="Proteomes" id="UP000054359">
    <property type="component" value="Unassembled WGS sequence"/>
</dbReference>
<dbReference type="CDD" id="cd00055">
    <property type="entry name" value="EGF_Lam"/>
    <property type="match status" value="1"/>
</dbReference>
<organism evidence="9 10">
    <name type="scientific">Stegodyphus mimosarum</name>
    <name type="common">African social velvet spider</name>
    <dbReference type="NCBI Taxonomy" id="407821"/>
    <lineage>
        <taxon>Eukaryota</taxon>
        <taxon>Metazoa</taxon>
        <taxon>Ecdysozoa</taxon>
        <taxon>Arthropoda</taxon>
        <taxon>Chelicerata</taxon>
        <taxon>Arachnida</taxon>
        <taxon>Araneae</taxon>
        <taxon>Araneomorphae</taxon>
        <taxon>Entelegynae</taxon>
        <taxon>Eresoidea</taxon>
        <taxon>Eresidae</taxon>
        <taxon>Stegodyphus</taxon>
    </lineage>
</organism>
<dbReference type="FunFam" id="2.170.300.10:FF:000041">
    <property type="entry name" value="Tyrosine protein kinase receptor tie-1, putative"/>
    <property type="match status" value="1"/>
</dbReference>
<feature type="domain" description="EGF-like" evidence="8">
    <location>
        <begin position="381"/>
        <end position="392"/>
    </location>
</feature>
<keyword evidence="6" id="KW-0472">Membrane</keyword>
<dbReference type="SMART" id="SM00181">
    <property type="entry name" value="EGF"/>
    <property type="match status" value="3"/>
</dbReference>
<evidence type="ECO:0000256" key="5">
    <source>
        <dbReference type="SAM" id="MobiDB-lite"/>
    </source>
</evidence>
<dbReference type="PROSITE" id="PS00022">
    <property type="entry name" value="EGF_1"/>
    <property type="match status" value="1"/>
</dbReference>
<dbReference type="GO" id="GO:0033299">
    <property type="term" value="P:secretion of lysosomal enzymes"/>
    <property type="evidence" value="ECO:0007669"/>
    <property type="project" value="TreeGrafter"/>
</dbReference>
<name>A0A087T953_STEMI</name>
<dbReference type="AlphaFoldDB" id="A0A087T953"/>
<dbReference type="PANTHER" id="PTHR40446:SF2">
    <property type="entry name" value="N-ACETYLGLUCOSAMINE-1-PHOSPHODIESTER ALPHA-N-ACETYLGLUCOSAMINIDASE"/>
    <property type="match status" value="1"/>
</dbReference>
<feature type="chain" id="PRO_5001829415" evidence="7">
    <location>
        <begin position="19"/>
        <end position="578"/>
    </location>
</feature>
<evidence type="ECO:0000256" key="1">
    <source>
        <dbReference type="ARBA" id="ARBA00022536"/>
    </source>
</evidence>
<keyword evidence="4" id="KW-1015">Disulfide bond</keyword>
<dbReference type="EMBL" id="KK114065">
    <property type="protein sequence ID" value="KFM61642.1"/>
    <property type="molecule type" value="Genomic_DNA"/>
</dbReference>
<evidence type="ECO:0000256" key="3">
    <source>
        <dbReference type="ARBA" id="ARBA00022737"/>
    </source>
</evidence>
<evidence type="ECO:0000313" key="9">
    <source>
        <dbReference type="EMBL" id="KFM61642.1"/>
    </source>
</evidence>
<keyword evidence="6" id="KW-1133">Transmembrane helix</keyword>
<feature type="transmembrane region" description="Helical" evidence="6">
    <location>
        <begin position="502"/>
        <end position="527"/>
    </location>
</feature>
<dbReference type="SMART" id="SM00180">
    <property type="entry name" value="EGF_Lam"/>
    <property type="match status" value="1"/>
</dbReference>
<dbReference type="InterPro" id="IPR002049">
    <property type="entry name" value="LE_dom"/>
</dbReference>
<evidence type="ECO:0000259" key="8">
    <source>
        <dbReference type="PROSITE" id="PS00022"/>
    </source>
</evidence>
<evidence type="ECO:0000256" key="2">
    <source>
        <dbReference type="ARBA" id="ARBA00022729"/>
    </source>
</evidence>
<dbReference type="InterPro" id="IPR000742">
    <property type="entry name" value="EGF"/>
</dbReference>
<feature type="signal peptide" evidence="7">
    <location>
        <begin position="1"/>
        <end position="18"/>
    </location>
</feature>
<dbReference type="Gene3D" id="2.170.300.10">
    <property type="entry name" value="Tie2 ligand-binding domain superfamily"/>
    <property type="match status" value="1"/>
</dbReference>
<evidence type="ECO:0000256" key="7">
    <source>
        <dbReference type="SAM" id="SignalP"/>
    </source>
</evidence>
<dbReference type="Pfam" id="PF09992">
    <property type="entry name" value="NAGPA"/>
    <property type="match status" value="1"/>
</dbReference>
<evidence type="ECO:0000256" key="6">
    <source>
        <dbReference type="SAM" id="Phobius"/>
    </source>
</evidence>
<dbReference type="PANTHER" id="PTHR40446">
    <property type="entry name" value="N-ACETYLGLUCOSAMINE-1-PHOSPHODIESTER ALPHA-N-ACETYLGLUCOSAMINIDASE"/>
    <property type="match status" value="1"/>
</dbReference>
<reference evidence="9 10" key="1">
    <citation type="submission" date="2013-11" db="EMBL/GenBank/DDBJ databases">
        <title>Genome sequencing of Stegodyphus mimosarum.</title>
        <authorList>
            <person name="Bechsgaard J."/>
        </authorList>
    </citation>
    <scope>NUCLEOTIDE SEQUENCE [LARGE SCALE GENOMIC DNA]</scope>
</reference>
<keyword evidence="2 7" id="KW-0732">Signal</keyword>
<accession>A0A087T953</accession>
<dbReference type="InterPro" id="IPR018711">
    <property type="entry name" value="NAGPA"/>
</dbReference>
<proteinExistence type="predicted"/>
<protein>
    <submittedName>
        <fullName evidence="9">N-acetylglucosamine-1-phosphodiester alpha-N-acetylglucosaminidase</fullName>
    </submittedName>
</protein>
<dbReference type="OrthoDB" id="18487at2759"/>
<sequence>MIPLLLFALLPYIILIEGNPDFFNGKYSFTESLTPYIRRHGSRLSHRSIRDCHQDMYGSSPHELFVAHQSNNSLPLIIRKRFVKSIPSPPFSPRTVRGHYIIVPDPLRTLSVLEPDQPGGCKLKIRQTVAETSAKHNCVASLNAGYFNTKDGSCLGNVISDGRRAQDSNGIQNVHFGLTEDGHIFVGYLSKEQFLSENFKQLVGGVVWILRNGSDFVNDSQQMECEDTEETGPMSRFVNILSARSVVGHDKDGNIILLQVDGKSEVDGINLYEMQGLLRKFGFVNAVNLDGGGSSTLVMHGVTANYPYDKCDGEEFACDRKVSTILCVHPPYCEPNDCSEHGECSMGECVCQKNWLPPKCDKLFCGQNNCSENGICTSEGCVCYPGYFGDDCNKSCSEGWFGKMCTELCKCKNSDGCDPVTGKCICKPGFIGSTCEMSCPQGSFGPKCKFKCQCENSCYCDPVTGECNIPHNSSLYYASVCLSKSIIEKQHLVKDNVEERRKWYLCIIVLGVITSLCLASFLLLMFCSCSCSCRNEQVLCNRRRRRRKYPLQMPSGELSVSSSDDEFKSFPLKSLQKS</sequence>
<gene>
    <name evidence="9" type="ORF">X975_09839</name>
</gene>
<evidence type="ECO:0000313" key="10">
    <source>
        <dbReference type="Proteomes" id="UP000054359"/>
    </source>
</evidence>
<dbReference type="Pfam" id="PF23106">
    <property type="entry name" value="EGF_Teneurin"/>
    <property type="match status" value="1"/>
</dbReference>
<evidence type="ECO:0000256" key="4">
    <source>
        <dbReference type="ARBA" id="ARBA00023157"/>
    </source>
</evidence>
<dbReference type="STRING" id="407821.A0A087T953"/>
<feature type="region of interest" description="Disordered" evidence="5">
    <location>
        <begin position="554"/>
        <end position="578"/>
    </location>
</feature>